<name>A0A8E3B1E0_RHILI</name>
<comment type="caution">
    <text evidence="7">The sequence shown here is derived from an EMBL/GenBank/DDBJ whole genome shotgun (WGS) entry which is preliminary data.</text>
</comment>
<dbReference type="InterPro" id="IPR029753">
    <property type="entry name" value="D-isomer_DH_CS"/>
</dbReference>
<dbReference type="PROSITE" id="PS00671">
    <property type="entry name" value="D_2_HYDROXYACID_DH_3"/>
    <property type="match status" value="1"/>
</dbReference>
<dbReference type="GO" id="GO:0051287">
    <property type="term" value="F:NAD binding"/>
    <property type="evidence" value="ECO:0007669"/>
    <property type="project" value="InterPro"/>
</dbReference>
<sequence>MANIKFRVALSGDFRKADGSPTYPDFDLEPLRNASGVEMAFLEASNPLRADQLEDFDALILLAHRFDATSVPRSGRLAIVARFGVGYDTVDVKACTDAGIALVITPDGVRRPVAVSIITLMLALTCKLLTKDALTRKGPDGFYKRSEHMGVGLVGRTLGSLGIGNIGAEMFRMAKPFDMKFIAHDPFADRQVAAELGIELVEIEDLFRRADVLSVSCPLTPKTRHIVNAGRLALMKPTAYLINTARGPIVDQKALTTVLQERRIAGAGLDVLEQEPPDADDPILKLDNVILAPHALCWTDQCFAGNGAADVAAAIEVQHGREPRGVVNREVLSTEAWKKRLAGLAAHSRP</sequence>
<evidence type="ECO:0000256" key="4">
    <source>
        <dbReference type="RuleBase" id="RU003719"/>
    </source>
</evidence>
<accession>A0A8E3B1E0</accession>
<evidence type="ECO:0000313" key="7">
    <source>
        <dbReference type="EMBL" id="PWJ86989.1"/>
    </source>
</evidence>
<dbReference type="InterPro" id="IPR006140">
    <property type="entry name" value="D-isomer_DH_NAD-bd"/>
</dbReference>
<comment type="similarity">
    <text evidence="1 4">Belongs to the D-isomer specific 2-hydroxyacid dehydrogenase family.</text>
</comment>
<evidence type="ECO:0000256" key="1">
    <source>
        <dbReference type="ARBA" id="ARBA00005854"/>
    </source>
</evidence>
<evidence type="ECO:0000256" key="3">
    <source>
        <dbReference type="ARBA" id="ARBA00023027"/>
    </source>
</evidence>
<reference evidence="7 8" key="1">
    <citation type="submission" date="2018-05" db="EMBL/GenBank/DDBJ databases">
        <title>Genomic Encyclopedia of Type Strains, Phase IV (KMG-IV): sequencing the most valuable type-strain genomes for metagenomic binning, comparative biology and taxonomic classification.</title>
        <authorList>
            <person name="Goeker M."/>
        </authorList>
    </citation>
    <scope>NUCLEOTIDE SEQUENCE [LARGE SCALE GENOMIC DNA]</scope>
    <source>
        <strain evidence="7 8">DSM 2626</strain>
    </source>
</reference>
<dbReference type="FunFam" id="3.40.50.720:FF:000203">
    <property type="entry name" value="D-3-phosphoglycerate dehydrogenase (SerA)"/>
    <property type="match status" value="1"/>
</dbReference>
<evidence type="ECO:0000259" key="6">
    <source>
        <dbReference type="Pfam" id="PF02826"/>
    </source>
</evidence>
<evidence type="ECO:0000313" key="8">
    <source>
        <dbReference type="Proteomes" id="UP000245631"/>
    </source>
</evidence>
<organism evidence="7 8">
    <name type="scientific">Rhizobium loti</name>
    <name type="common">Mesorhizobium loti</name>
    <dbReference type="NCBI Taxonomy" id="381"/>
    <lineage>
        <taxon>Bacteria</taxon>
        <taxon>Pseudomonadati</taxon>
        <taxon>Pseudomonadota</taxon>
        <taxon>Alphaproteobacteria</taxon>
        <taxon>Hyphomicrobiales</taxon>
        <taxon>Phyllobacteriaceae</taxon>
        <taxon>Mesorhizobium</taxon>
    </lineage>
</organism>
<dbReference type="Gene3D" id="3.40.50.720">
    <property type="entry name" value="NAD(P)-binding Rossmann-like Domain"/>
    <property type="match status" value="2"/>
</dbReference>
<dbReference type="InterPro" id="IPR050857">
    <property type="entry name" value="D-2-hydroxyacid_DH"/>
</dbReference>
<dbReference type="RefSeq" id="WP_109671925.1">
    <property type="nucleotide sequence ID" value="NZ_QGGH01000020.1"/>
</dbReference>
<dbReference type="PANTHER" id="PTHR42789">
    <property type="entry name" value="D-ISOMER SPECIFIC 2-HYDROXYACID DEHYDROGENASE FAMILY PROTEIN (AFU_ORTHOLOGUE AFUA_6G10090)"/>
    <property type="match status" value="1"/>
</dbReference>
<dbReference type="Proteomes" id="UP000245631">
    <property type="component" value="Unassembled WGS sequence"/>
</dbReference>
<proteinExistence type="inferred from homology"/>
<dbReference type="GeneID" id="61056026"/>
<feature type="domain" description="D-isomer specific 2-hydroxyacid dehydrogenase NAD-binding" evidence="6">
    <location>
        <begin position="118"/>
        <end position="294"/>
    </location>
</feature>
<dbReference type="AlphaFoldDB" id="A0A8E3B1E0"/>
<evidence type="ECO:0000259" key="5">
    <source>
        <dbReference type="Pfam" id="PF00389"/>
    </source>
</evidence>
<dbReference type="PANTHER" id="PTHR42789:SF1">
    <property type="entry name" value="D-ISOMER SPECIFIC 2-HYDROXYACID DEHYDROGENASE FAMILY PROTEIN (AFU_ORTHOLOGUE AFUA_6G10090)"/>
    <property type="match status" value="1"/>
</dbReference>
<protein>
    <submittedName>
        <fullName evidence="7">D-3-phosphoglycerate dehydrogenase</fullName>
    </submittedName>
</protein>
<dbReference type="Pfam" id="PF00389">
    <property type="entry name" value="2-Hacid_dh"/>
    <property type="match status" value="1"/>
</dbReference>
<dbReference type="Pfam" id="PF02826">
    <property type="entry name" value="2-Hacid_dh_C"/>
    <property type="match status" value="1"/>
</dbReference>
<dbReference type="SUPFAM" id="SSF52283">
    <property type="entry name" value="Formate/glycerate dehydrogenase catalytic domain-like"/>
    <property type="match status" value="1"/>
</dbReference>
<gene>
    <name evidence="7" type="ORF">C8D77_12087</name>
</gene>
<dbReference type="InterPro" id="IPR006139">
    <property type="entry name" value="D-isomer_2_OHA_DH_cat_dom"/>
</dbReference>
<dbReference type="GO" id="GO:0016616">
    <property type="term" value="F:oxidoreductase activity, acting on the CH-OH group of donors, NAD or NADP as acceptor"/>
    <property type="evidence" value="ECO:0007669"/>
    <property type="project" value="InterPro"/>
</dbReference>
<feature type="domain" description="D-isomer specific 2-hydroxyacid dehydrogenase catalytic" evidence="5">
    <location>
        <begin position="49"/>
        <end position="114"/>
    </location>
</feature>
<evidence type="ECO:0000256" key="2">
    <source>
        <dbReference type="ARBA" id="ARBA00023002"/>
    </source>
</evidence>
<dbReference type="SUPFAM" id="SSF51735">
    <property type="entry name" value="NAD(P)-binding Rossmann-fold domains"/>
    <property type="match status" value="1"/>
</dbReference>
<dbReference type="EMBL" id="QGGH01000020">
    <property type="protein sequence ID" value="PWJ86989.1"/>
    <property type="molecule type" value="Genomic_DNA"/>
</dbReference>
<keyword evidence="3" id="KW-0520">NAD</keyword>
<keyword evidence="2 4" id="KW-0560">Oxidoreductase</keyword>
<dbReference type="InterPro" id="IPR036291">
    <property type="entry name" value="NAD(P)-bd_dom_sf"/>
</dbReference>